<evidence type="ECO:0000256" key="1">
    <source>
        <dbReference type="SAM" id="MobiDB-lite"/>
    </source>
</evidence>
<feature type="domain" description="VPS9" evidence="2">
    <location>
        <begin position="673"/>
        <end position="943"/>
    </location>
</feature>
<dbReference type="PANTHER" id="PTHR23101:SF25">
    <property type="entry name" value="GTPASE-ACTIVATING PROTEIN AND VPS9 DOMAIN-CONTAINING PROTEIN 1"/>
    <property type="match status" value="1"/>
</dbReference>
<dbReference type="OrthoDB" id="10264848at2759"/>
<dbReference type="PANTHER" id="PTHR23101">
    <property type="entry name" value="RAB GDP/GTP EXCHANGE FACTOR"/>
    <property type="match status" value="1"/>
</dbReference>
<feature type="region of interest" description="Disordered" evidence="1">
    <location>
        <begin position="406"/>
        <end position="482"/>
    </location>
</feature>
<dbReference type="GO" id="GO:0030139">
    <property type="term" value="C:endocytic vesicle"/>
    <property type="evidence" value="ECO:0007669"/>
    <property type="project" value="TreeGrafter"/>
</dbReference>
<sequence>MFNSLRPRPSATSSTSSNSPIAPAATGVQHPLLGGSLSRRDSLTDKETTDNKASKVSNDAAQTQTAAGSNASLPYKPRQRHSHSGSITNVAASLVPAPMAASPTTPGGSRDHAAASVTTALTASYTHASAAPTGGKGNVTTRLQLQQLKAAAQRAGISVAPPVGTNGAQQSGKGSESGMLGMQMLETAFEKTQVVRTGSRGEAKVGSTSRDWATVVDVMTAGKATLLLPTTPASSLPLTPQTFKDHLVYTTTGSGVIVTLSGLVGSLEQDTLRFETCLPADHVLMNGLRDPVTRSASLHALQPLIVVNTPAETNSRAPAGQRTTSFPTCSVAKRTTLPFPALPPAAPEPASDGHRTPEKGNRSRSGSNASLASIGAGLSSVVSGIAETKLAVDAKQGRLNPFAGLFGARERDRKGETPEGRTEAAELPEVSSRMDGDKMASGTELSSSVTLDGQKTPTAESQAALAPSALRPDSPSTPDGFQVPAWIIDHTIKYPDITRSMGKAINQRIKDDLDGVAPEKLADRIIGFVAATHPCFASETASLLSVGSSAEALNFQNADEASSTYQRFMGSVYDELYAHHLAAAMAPKSPVLAPSALSGLRRKGSKGKAAVSPRAPAAEAENDPARERDEKAKWHAAEESAEETAIAGTDRVEQVLCDLFYISMFSPATSDDANHDIALSSRIAAMNLLDLSLEHLGVVVKETNADPGKEAELAERNRRVEQGLQKMIEDVGSLLQRLDHPVNSTPKAKSDILIDAHKVVINGLESMPKIRLRPEGEGFESPDPTISPPAVDLALSGQGESSTSEAPIAEKDQADPAATPVADRPTSKSTRTLPDLILPDAAQEMSIHEAMTNDMTPISEVRPPNESDPNSGTIGSGVSGADLLLPLIIYAIVKSNPPHMVSHLLYIQRYRASVCATGEANYVTVNITAAVEFLETVDLADLGLSSAEKVMSVEDLSPIGLFYRDSDPDTASIASASSKLKGRVQQVGELAGTAAGSARAVVDSSWSALRGLVTPNLGLKPVSSRDSDGSSGSLHPERPKLSTRRSSGFSFANVTASVANIANAAQSHRERPRSHTWSAGREMTEVQSRPASIREVDEASEQGSDEVSDSDADTEHDGVAPSSVNDIAALLRRKPSDVRSIRSVTSMMSNGGQEDVRAERLSISDRFANLSGLTKAAESIPPPKGLLSASRTPRNAMSRRTTWSTPLEMESSVPRSHESPLTSPALSSPQLPAMNRDAGPPLERFMTCEVSDLKLSEVGELLRDYRRLARLLVGPAS</sequence>
<feature type="compositionally biased region" description="Polar residues" evidence="1">
    <location>
        <begin position="1219"/>
        <end position="1230"/>
    </location>
</feature>
<comment type="caution">
    <text evidence="3">The sequence shown here is derived from an EMBL/GenBank/DDBJ whole genome shotgun (WGS) entry which is preliminary data.</text>
</comment>
<feature type="compositionally biased region" description="Basic and acidic residues" evidence="1">
    <location>
        <begin position="623"/>
        <end position="638"/>
    </location>
</feature>
<dbReference type="GO" id="GO:0005829">
    <property type="term" value="C:cytosol"/>
    <property type="evidence" value="ECO:0007669"/>
    <property type="project" value="TreeGrafter"/>
</dbReference>
<feature type="region of interest" description="Disordered" evidence="1">
    <location>
        <begin position="1179"/>
        <end position="1232"/>
    </location>
</feature>
<dbReference type="InterPro" id="IPR037191">
    <property type="entry name" value="VPS9_dom_sf"/>
</dbReference>
<evidence type="ECO:0000259" key="2">
    <source>
        <dbReference type="PROSITE" id="PS51205"/>
    </source>
</evidence>
<feature type="region of interest" description="Disordered" evidence="1">
    <location>
        <begin position="771"/>
        <end position="838"/>
    </location>
</feature>
<feature type="compositionally biased region" description="Polar residues" evidence="1">
    <location>
        <begin position="1189"/>
        <end position="1205"/>
    </location>
</feature>
<dbReference type="PROSITE" id="PS51205">
    <property type="entry name" value="VPS9"/>
    <property type="match status" value="1"/>
</dbReference>
<keyword evidence="4" id="KW-1185">Reference proteome</keyword>
<dbReference type="Gene3D" id="1.20.1050.80">
    <property type="entry name" value="VPS9 domain"/>
    <property type="match status" value="1"/>
</dbReference>
<feature type="compositionally biased region" description="Low complexity" evidence="1">
    <location>
        <begin position="609"/>
        <end position="619"/>
    </location>
</feature>
<dbReference type="SUPFAM" id="SSF109993">
    <property type="entry name" value="VPS9 domain"/>
    <property type="match status" value="1"/>
</dbReference>
<dbReference type="EMBL" id="BLZA01000005">
    <property type="protein sequence ID" value="GHJ83851.1"/>
    <property type="molecule type" value="Genomic_DNA"/>
</dbReference>
<feature type="compositionally biased region" description="Acidic residues" evidence="1">
    <location>
        <begin position="1098"/>
        <end position="1112"/>
    </location>
</feature>
<name>A0A8H3TMJ3_9TREE</name>
<feature type="region of interest" description="Disordered" evidence="1">
    <location>
        <begin position="159"/>
        <end position="178"/>
    </location>
</feature>
<feature type="compositionally biased region" description="Polar residues" evidence="1">
    <location>
        <begin position="54"/>
        <end position="72"/>
    </location>
</feature>
<evidence type="ECO:0000313" key="4">
    <source>
        <dbReference type="Proteomes" id="UP000620104"/>
    </source>
</evidence>
<feature type="region of interest" description="Disordered" evidence="1">
    <location>
        <begin position="603"/>
        <end position="645"/>
    </location>
</feature>
<dbReference type="InterPro" id="IPR045046">
    <property type="entry name" value="Vps9-like"/>
</dbReference>
<dbReference type="GO" id="GO:0005085">
    <property type="term" value="F:guanyl-nucleotide exchange factor activity"/>
    <property type="evidence" value="ECO:0007669"/>
    <property type="project" value="InterPro"/>
</dbReference>
<feature type="compositionally biased region" description="Basic and acidic residues" evidence="1">
    <location>
        <begin position="38"/>
        <end position="53"/>
    </location>
</feature>
<proteinExistence type="predicted"/>
<reference evidence="3" key="1">
    <citation type="submission" date="2020-07" db="EMBL/GenBank/DDBJ databases">
        <title>Draft Genome Sequence of a Deep-Sea Yeast, Naganishia (Cryptococcus) liquefaciens strain N6.</title>
        <authorList>
            <person name="Han Y.W."/>
            <person name="Kajitani R."/>
            <person name="Morimoto H."/>
            <person name="Parhat M."/>
            <person name="Tsubouchi H."/>
            <person name="Bakenova O."/>
            <person name="Ogata M."/>
            <person name="Argunhan B."/>
            <person name="Aoki R."/>
            <person name="Kajiwara S."/>
            <person name="Itoh T."/>
            <person name="Iwasaki H."/>
        </authorList>
    </citation>
    <scope>NUCLEOTIDE SEQUENCE</scope>
    <source>
        <strain evidence="3">N6</strain>
    </source>
</reference>
<feature type="region of interest" description="Disordered" evidence="1">
    <location>
        <begin position="1063"/>
        <end position="1123"/>
    </location>
</feature>
<dbReference type="Pfam" id="PF02204">
    <property type="entry name" value="VPS9"/>
    <property type="match status" value="1"/>
</dbReference>
<dbReference type="GO" id="GO:0016192">
    <property type="term" value="P:vesicle-mediated transport"/>
    <property type="evidence" value="ECO:0007669"/>
    <property type="project" value="InterPro"/>
</dbReference>
<dbReference type="AlphaFoldDB" id="A0A8H3TMJ3"/>
<organism evidence="3 4">
    <name type="scientific">Naganishia liquefaciens</name>
    <dbReference type="NCBI Taxonomy" id="104408"/>
    <lineage>
        <taxon>Eukaryota</taxon>
        <taxon>Fungi</taxon>
        <taxon>Dikarya</taxon>
        <taxon>Basidiomycota</taxon>
        <taxon>Agaricomycotina</taxon>
        <taxon>Tremellomycetes</taxon>
        <taxon>Filobasidiales</taxon>
        <taxon>Filobasidiaceae</taxon>
        <taxon>Naganishia</taxon>
    </lineage>
</organism>
<dbReference type="GO" id="GO:0031267">
    <property type="term" value="F:small GTPase binding"/>
    <property type="evidence" value="ECO:0007669"/>
    <property type="project" value="TreeGrafter"/>
</dbReference>
<dbReference type="InterPro" id="IPR003123">
    <property type="entry name" value="VPS9"/>
</dbReference>
<feature type="region of interest" description="Disordered" evidence="1">
    <location>
        <begin position="1017"/>
        <end position="1046"/>
    </location>
</feature>
<protein>
    <recommendedName>
        <fullName evidence="2">VPS9 domain-containing protein</fullName>
    </recommendedName>
</protein>
<feature type="compositionally biased region" description="Polar residues" evidence="1">
    <location>
        <begin position="443"/>
        <end position="461"/>
    </location>
</feature>
<feature type="compositionally biased region" description="Low complexity" evidence="1">
    <location>
        <begin position="9"/>
        <end position="37"/>
    </location>
</feature>
<gene>
    <name evidence="3" type="ORF">NliqN6_0253</name>
</gene>
<evidence type="ECO:0000313" key="3">
    <source>
        <dbReference type="EMBL" id="GHJ83851.1"/>
    </source>
</evidence>
<feature type="region of interest" description="Disordered" evidence="1">
    <location>
        <begin position="1"/>
        <end position="86"/>
    </location>
</feature>
<accession>A0A8H3TMJ3</accession>
<feature type="compositionally biased region" description="Basic and acidic residues" evidence="1">
    <location>
        <begin position="351"/>
        <end position="361"/>
    </location>
</feature>
<dbReference type="Proteomes" id="UP000620104">
    <property type="component" value="Unassembled WGS sequence"/>
</dbReference>
<feature type="compositionally biased region" description="Basic and acidic residues" evidence="1">
    <location>
        <begin position="408"/>
        <end position="424"/>
    </location>
</feature>
<feature type="region of interest" description="Disordered" evidence="1">
    <location>
        <begin position="337"/>
        <end position="370"/>
    </location>
</feature>